<evidence type="ECO:0000313" key="2">
    <source>
        <dbReference type="EMBL" id="VDO44796.1"/>
    </source>
</evidence>
<evidence type="ECO:0000313" key="3">
    <source>
        <dbReference type="Proteomes" id="UP000280834"/>
    </source>
</evidence>
<reference evidence="2 3" key="2">
    <citation type="submission" date="2018-11" db="EMBL/GenBank/DDBJ databases">
        <authorList>
            <consortium name="Pathogen Informatics"/>
        </authorList>
    </citation>
    <scope>NUCLEOTIDE SEQUENCE [LARGE SCALE GENOMIC DNA]</scope>
</reference>
<protein>
    <submittedName>
        <fullName evidence="2 4">Uncharacterized protein</fullName>
    </submittedName>
</protein>
<organism evidence="4">
    <name type="scientific">Brugia timori</name>
    <dbReference type="NCBI Taxonomy" id="42155"/>
    <lineage>
        <taxon>Eukaryota</taxon>
        <taxon>Metazoa</taxon>
        <taxon>Ecdysozoa</taxon>
        <taxon>Nematoda</taxon>
        <taxon>Chromadorea</taxon>
        <taxon>Rhabditida</taxon>
        <taxon>Spirurina</taxon>
        <taxon>Spiruromorpha</taxon>
        <taxon>Filarioidea</taxon>
        <taxon>Onchocercidae</taxon>
        <taxon>Brugia</taxon>
    </lineage>
</organism>
<reference evidence="4" key="1">
    <citation type="submission" date="2017-02" db="UniProtKB">
        <authorList>
            <consortium name="WormBaseParasite"/>
        </authorList>
    </citation>
    <scope>IDENTIFICATION</scope>
</reference>
<dbReference type="Proteomes" id="UP000280834">
    <property type="component" value="Unassembled WGS sequence"/>
</dbReference>
<evidence type="ECO:0000256" key="1">
    <source>
        <dbReference type="ARBA" id="ARBA00022729"/>
    </source>
</evidence>
<dbReference type="EMBL" id="UZAG01019764">
    <property type="protein sequence ID" value="VDO44796.1"/>
    <property type="molecule type" value="Genomic_DNA"/>
</dbReference>
<dbReference type="SUPFAM" id="SSF63707">
    <property type="entry name" value="Ganglioside M2 (gm2) activator"/>
    <property type="match status" value="1"/>
</dbReference>
<gene>
    <name evidence="2" type="ORF">BTMF_LOCUS13108</name>
</gene>
<dbReference type="WBParaSite" id="BTMF_0001511201-mRNA-1">
    <property type="protein sequence ID" value="BTMF_0001511201-mRNA-1"/>
    <property type="gene ID" value="BTMF_0001511201"/>
</dbReference>
<name>A0A0R3R522_9BILA</name>
<sequence>YLSRRGIDPAKYRPKIRFSPDQILLTPKNPTIPGCIKIKALGVEVIRPVRNLVAEIEMRIGGIPDPTYPTLPCSEKVNSKINQCPCGRLENTCVFCDFCKQMRNQTTRHGSSHAQTIQKLIDNDCLCELILRLPTIIDANLASINNKLLILISLILLLLTKSYSAQLLPAI</sequence>
<keyword evidence="1" id="KW-0732">Signal</keyword>
<accession>A0A0R3R522</accession>
<proteinExistence type="predicted"/>
<dbReference type="AlphaFoldDB" id="A0A0R3R522"/>
<dbReference type="STRING" id="42155.A0A0R3R522"/>
<dbReference type="InterPro" id="IPR036846">
    <property type="entry name" value="GM2-AP_sf"/>
</dbReference>
<keyword evidence="3" id="KW-1185">Reference proteome</keyword>
<evidence type="ECO:0000313" key="4">
    <source>
        <dbReference type="WBParaSite" id="BTMF_0001511201-mRNA-1"/>
    </source>
</evidence>